<sequence length="304" mass="35644">MAQNLIFINTKIRSFSLDFLEVLWEIEDTNIDPLDFQLYVLRSESPMGPFDTIAGPFEDKYRFVDNHVNLLHRWRQIYYKIRSVQKADHNNYVESEAFTFANNPDLIGQEIQRLERLVWSEYAGNKCFVFPIRTFGKRCQNCYDGPEKGKGFTSQRRRSNCATCYSTTFVRGYYDPIEIYMQIDPSSKSVQTLQVGERGQTDTTARLPNFPLIKPRDLIVEGNNTRWRVVKVTPTERMRSVIHQELVLHEIVKGDIEYQLPIRIDDLRSFEPSPARNFLNPQDLQAFEEQAINDIYAVYGMRMP</sequence>
<dbReference type="EMBL" id="LR796294">
    <property type="protein sequence ID" value="CAB4135005.1"/>
    <property type="molecule type" value="Genomic_DNA"/>
</dbReference>
<name>A0A6J5LC20_9CAUD</name>
<dbReference type="EMBL" id="LR796249">
    <property type="protein sequence ID" value="CAB4131615.1"/>
    <property type="molecule type" value="Genomic_DNA"/>
</dbReference>
<evidence type="ECO:0000313" key="1">
    <source>
        <dbReference type="EMBL" id="CAB4131615.1"/>
    </source>
</evidence>
<organism evidence="1">
    <name type="scientific">uncultured Caudovirales phage</name>
    <dbReference type="NCBI Taxonomy" id="2100421"/>
    <lineage>
        <taxon>Viruses</taxon>
        <taxon>Duplodnaviria</taxon>
        <taxon>Heunggongvirae</taxon>
        <taxon>Uroviricota</taxon>
        <taxon>Caudoviricetes</taxon>
        <taxon>Peduoviridae</taxon>
        <taxon>Maltschvirus</taxon>
        <taxon>Maltschvirus maltsch</taxon>
    </lineage>
</organism>
<protein>
    <submittedName>
        <fullName evidence="1">Uncharacterized protein</fullName>
    </submittedName>
</protein>
<gene>
    <name evidence="1" type="ORF">UFOVP127_181</name>
    <name evidence="2" type="ORF">UFOVP276_44</name>
</gene>
<evidence type="ECO:0000313" key="2">
    <source>
        <dbReference type="EMBL" id="CAB4135005.1"/>
    </source>
</evidence>
<proteinExistence type="predicted"/>
<accession>A0A6J5LC20</accession>
<reference evidence="1" key="1">
    <citation type="submission" date="2020-04" db="EMBL/GenBank/DDBJ databases">
        <authorList>
            <person name="Chiriac C."/>
            <person name="Salcher M."/>
            <person name="Ghai R."/>
            <person name="Kavagutti S V."/>
        </authorList>
    </citation>
    <scope>NUCLEOTIDE SEQUENCE</scope>
</reference>